<sequence>MALAGFTGSEVGNKYPKNPEVLKKALSLRGIEICNQWFSSLLLTKPFAEVERMMEHTDPEYVNLLFDTGHFAYCGEDPLEMVGKYVGRIKHVHLKDIRPEVVEKVKKGNFVNPSQKMFASWVQAVSVLRNMCAHNSRIYNRTIHTTPEILDTDKVIPSPAHNGLYQILLAMKYLKSSAGEWSLFVEELV</sequence>
<dbReference type="EMBL" id="JAAITA010000041">
    <property type="protein sequence ID" value="NSJ87481.1"/>
    <property type="molecule type" value="Genomic_DNA"/>
</dbReference>
<protein>
    <submittedName>
        <fullName evidence="2">TIM barrel protein</fullName>
    </submittedName>
</protein>
<evidence type="ECO:0000313" key="3">
    <source>
        <dbReference type="Proteomes" id="UP000822142"/>
    </source>
</evidence>
<gene>
    <name evidence="2" type="ORF">G5A70_15185</name>
</gene>
<organism evidence="2 3">
    <name type="scientific">Blautia hansenii</name>
    <name type="common">Ruminococcus hansenii</name>
    <dbReference type="NCBI Taxonomy" id="1322"/>
    <lineage>
        <taxon>Bacteria</taxon>
        <taxon>Bacillati</taxon>
        <taxon>Bacillota</taxon>
        <taxon>Clostridia</taxon>
        <taxon>Lachnospirales</taxon>
        <taxon>Lachnospiraceae</taxon>
        <taxon>Blautia</taxon>
    </lineage>
</organism>
<name>A0ABX2IAF6_BLAHA</name>
<dbReference type="InterPro" id="IPR013022">
    <property type="entry name" value="Xyl_isomerase-like_TIM-brl"/>
</dbReference>
<dbReference type="Proteomes" id="UP000822142">
    <property type="component" value="Unassembled WGS sequence"/>
</dbReference>
<dbReference type="SUPFAM" id="SSF51658">
    <property type="entry name" value="Xylose isomerase-like"/>
    <property type="match status" value="1"/>
</dbReference>
<proteinExistence type="predicted"/>
<accession>A0ABX2IAF6</accession>
<dbReference type="InterPro" id="IPR050312">
    <property type="entry name" value="IolE/XylAMocC-like"/>
</dbReference>
<evidence type="ECO:0000313" key="2">
    <source>
        <dbReference type="EMBL" id="NSJ87481.1"/>
    </source>
</evidence>
<keyword evidence="3" id="KW-1185">Reference proteome</keyword>
<comment type="caution">
    <text evidence="2">The sequence shown here is derived from an EMBL/GenBank/DDBJ whole genome shotgun (WGS) entry which is preliminary data.</text>
</comment>
<feature type="domain" description="Xylose isomerase-like TIM barrel" evidence="1">
    <location>
        <begin position="31"/>
        <end position="115"/>
    </location>
</feature>
<dbReference type="InterPro" id="IPR036237">
    <property type="entry name" value="Xyl_isomerase-like_sf"/>
</dbReference>
<dbReference type="PANTHER" id="PTHR12110:SF41">
    <property type="entry name" value="INOSOSE DEHYDRATASE"/>
    <property type="match status" value="1"/>
</dbReference>
<evidence type="ECO:0000259" key="1">
    <source>
        <dbReference type="Pfam" id="PF01261"/>
    </source>
</evidence>
<dbReference type="PANTHER" id="PTHR12110">
    <property type="entry name" value="HYDROXYPYRUVATE ISOMERASE"/>
    <property type="match status" value="1"/>
</dbReference>
<dbReference type="Gene3D" id="3.20.20.150">
    <property type="entry name" value="Divalent-metal-dependent TIM barrel enzymes"/>
    <property type="match status" value="1"/>
</dbReference>
<dbReference type="Pfam" id="PF01261">
    <property type="entry name" value="AP_endonuc_2"/>
    <property type="match status" value="1"/>
</dbReference>
<reference evidence="2 3" key="1">
    <citation type="journal article" date="2020" name="Cell Host Microbe">
        <title>Functional and Genomic Variation between Human-Derived Isolates of Lachnospiraceae Reveals Inter- and Intra-Species Diversity.</title>
        <authorList>
            <person name="Sorbara M.T."/>
            <person name="Littmann E.R."/>
            <person name="Fontana E."/>
            <person name="Moody T.U."/>
            <person name="Kohout C.E."/>
            <person name="Gjonbalaj M."/>
            <person name="Eaton V."/>
            <person name="Seok R."/>
            <person name="Leiner I.M."/>
            <person name="Pamer E.G."/>
        </authorList>
    </citation>
    <scope>NUCLEOTIDE SEQUENCE [LARGE SCALE GENOMIC DNA]</scope>
    <source>
        <strain evidence="2 3">MSK.15.26</strain>
    </source>
</reference>